<evidence type="ECO:0000313" key="2">
    <source>
        <dbReference type="EMBL" id="TCD55012.1"/>
    </source>
</evidence>
<name>A0A4R0QRK9_9BIFI</name>
<keyword evidence="1" id="KW-0472">Membrane</keyword>
<evidence type="ECO:0000313" key="3">
    <source>
        <dbReference type="Proteomes" id="UP000291289"/>
    </source>
</evidence>
<sequence length="111" mass="12038">MTLSAISCVFAWWAIENSFVVVAFVLVFAVAGLGLVFSDRLNDGVSVNSKVAWLTGILLFAGVAAAFVAFLLPSNAWWGVLGGLVFAGVGMFSFFTDMKTVSYFFWFWSGQ</sequence>
<organism evidence="2 3">
    <name type="scientific">Alloscardovia theropitheci</name>
    <dbReference type="NCBI Taxonomy" id="2496842"/>
    <lineage>
        <taxon>Bacteria</taxon>
        <taxon>Bacillati</taxon>
        <taxon>Actinomycetota</taxon>
        <taxon>Actinomycetes</taxon>
        <taxon>Bifidobacteriales</taxon>
        <taxon>Bifidobacteriaceae</taxon>
        <taxon>Alloscardovia</taxon>
    </lineage>
</organism>
<gene>
    <name evidence="2" type="ORF">EJ419_01075</name>
</gene>
<dbReference type="AlphaFoldDB" id="A0A4R0QRK9"/>
<dbReference type="RefSeq" id="WP_131283070.1">
    <property type="nucleotide sequence ID" value="NZ_RXLP01000002.1"/>
</dbReference>
<dbReference type="EMBL" id="RXLP01000002">
    <property type="protein sequence ID" value="TCD55012.1"/>
    <property type="molecule type" value="Genomic_DNA"/>
</dbReference>
<keyword evidence="1" id="KW-0812">Transmembrane</keyword>
<feature type="transmembrane region" description="Helical" evidence="1">
    <location>
        <begin position="19"/>
        <end position="39"/>
    </location>
</feature>
<reference evidence="2 3" key="1">
    <citation type="submission" date="2018-12" db="EMBL/GenBank/DDBJ databases">
        <title>Alloscrdovia theropitheci sp. nov: a novel taxon from the feces of the bleeding-herat monkey (Theropithecus geleda).</title>
        <authorList>
            <person name="Modesto M."/>
        </authorList>
    </citation>
    <scope>NUCLEOTIDE SEQUENCE [LARGE SCALE GENOMIC DNA]</scope>
    <source>
        <strain evidence="2 3">GLDI4/2</strain>
    </source>
</reference>
<feature type="transmembrane region" description="Helical" evidence="1">
    <location>
        <begin position="51"/>
        <end position="70"/>
    </location>
</feature>
<comment type="caution">
    <text evidence="2">The sequence shown here is derived from an EMBL/GenBank/DDBJ whole genome shotgun (WGS) entry which is preliminary data.</text>
</comment>
<keyword evidence="3" id="KW-1185">Reference proteome</keyword>
<protein>
    <submittedName>
        <fullName evidence="2">Uncharacterized protein</fullName>
    </submittedName>
</protein>
<feature type="transmembrane region" description="Helical" evidence="1">
    <location>
        <begin position="76"/>
        <end position="95"/>
    </location>
</feature>
<proteinExistence type="predicted"/>
<keyword evidence="1" id="KW-1133">Transmembrane helix</keyword>
<accession>A0A4R0QRK9</accession>
<evidence type="ECO:0000256" key="1">
    <source>
        <dbReference type="SAM" id="Phobius"/>
    </source>
</evidence>
<dbReference type="Proteomes" id="UP000291289">
    <property type="component" value="Unassembled WGS sequence"/>
</dbReference>